<reference evidence="2 3" key="1">
    <citation type="journal article" date="2024" name="G3 (Bethesda)">
        <title>Genome assembly of Hibiscus sabdariffa L. provides insights into metabolisms of medicinal natural products.</title>
        <authorList>
            <person name="Kim T."/>
        </authorList>
    </citation>
    <scope>NUCLEOTIDE SEQUENCE [LARGE SCALE GENOMIC DNA]</scope>
    <source>
        <strain evidence="2">TK-2024</strain>
        <tissue evidence="2">Old leaves</tissue>
    </source>
</reference>
<feature type="compositionally biased region" description="Basic and acidic residues" evidence="1">
    <location>
        <begin position="1"/>
        <end position="21"/>
    </location>
</feature>
<accession>A0ABR2DCM6</accession>
<feature type="region of interest" description="Disordered" evidence="1">
    <location>
        <begin position="1"/>
        <end position="59"/>
    </location>
</feature>
<evidence type="ECO:0000313" key="3">
    <source>
        <dbReference type="Proteomes" id="UP001472677"/>
    </source>
</evidence>
<proteinExistence type="predicted"/>
<comment type="caution">
    <text evidence="2">The sequence shown here is derived from an EMBL/GenBank/DDBJ whole genome shotgun (WGS) entry which is preliminary data.</text>
</comment>
<organism evidence="2 3">
    <name type="scientific">Hibiscus sabdariffa</name>
    <name type="common">roselle</name>
    <dbReference type="NCBI Taxonomy" id="183260"/>
    <lineage>
        <taxon>Eukaryota</taxon>
        <taxon>Viridiplantae</taxon>
        <taxon>Streptophyta</taxon>
        <taxon>Embryophyta</taxon>
        <taxon>Tracheophyta</taxon>
        <taxon>Spermatophyta</taxon>
        <taxon>Magnoliopsida</taxon>
        <taxon>eudicotyledons</taxon>
        <taxon>Gunneridae</taxon>
        <taxon>Pentapetalae</taxon>
        <taxon>rosids</taxon>
        <taxon>malvids</taxon>
        <taxon>Malvales</taxon>
        <taxon>Malvaceae</taxon>
        <taxon>Malvoideae</taxon>
        <taxon>Hibiscus</taxon>
    </lineage>
</organism>
<dbReference type="EMBL" id="JBBPBM010000030">
    <property type="protein sequence ID" value="KAK8535455.1"/>
    <property type="molecule type" value="Genomic_DNA"/>
</dbReference>
<protein>
    <submittedName>
        <fullName evidence="2">Uncharacterized protein</fullName>
    </submittedName>
</protein>
<gene>
    <name evidence="2" type="ORF">V6N12_056972</name>
</gene>
<sequence>MKPVEKEVAKVKNLSRYKDAAKVTPPKSSKLENGSNVTKNKMSYNRISTANSNSSHRPQTIVRATNYRKKIPTKKEKTVSKATTTAKVTVSTFELTFCSYNSNFH</sequence>
<keyword evidence="3" id="KW-1185">Reference proteome</keyword>
<evidence type="ECO:0000313" key="2">
    <source>
        <dbReference type="EMBL" id="KAK8535455.1"/>
    </source>
</evidence>
<dbReference type="Proteomes" id="UP001472677">
    <property type="component" value="Unassembled WGS sequence"/>
</dbReference>
<name>A0ABR2DCM6_9ROSI</name>
<feature type="compositionally biased region" description="Polar residues" evidence="1">
    <location>
        <begin position="31"/>
        <end position="58"/>
    </location>
</feature>
<evidence type="ECO:0000256" key="1">
    <source>
        <dbReference type="SAM" id="MobiDB-lite"/>
    </source>
</evidence>